<name>A0AA49JKA0_9BACT</name>
<protein>
    <submittedName>
        <fullName evidence="1">Uncharacterized protein</fullName>
    </submittedName>
</protein>
<evidence type="ECO:0000313" key="1">
    <source>
        <dbReference type="EMBL" id="WKN40193.1"/>
    </source>
</evidence>
<reference evidence="1" key="1">
    <citation type="journal article" date="2023" name="Comput. Struct. Biotechnol. J.">
        <title>Discovery of a novel marine Bacteroidetes with a rich repertoire of carbohydrate-active enzymes.</title>
        <authorList>
            <person name="Chen B."/>
            <person name="Liu G."/>
            <person name="Chen Q."/>
            <person name="Wang H."/>
            <person name="Liu L."/>
            <person name="Tang K."/>
        </authorList>
    </citation>
    <scope>NUCLEOTIDE SEQUENCE</scope>
    <source>
        <strain evidence="1">TK19036</strain>
    </source>
</reference>
<organism evidence="1">
    <name type="scientific">Roseihalotalea indica</name>
    <dbReference type="NCBI Taxonomy" id="2867963"/>
    <lineage>
        <taxon>Bacteria</taxon>
        <taxon>Pseudomonadati</taxon>
        <taxon>Bacteroidota</taxon>
        <taxon>Cytophagia</taxon>
        <taxon>Cytophagales</taxon>
        <taxon>Catalimonadaceae</taxon>
        <taxon>Roseihalotalea</taxon>
    </lineage>
</organism>
<sequence>MQRGTQFHIWVTQRLRDYLIQRYAINESRQ</sequence>
<gene>
    <name evidence="1" type="ORF">K4G66_15985</name>
</gene>
<reference evidence="1" key="2">
    <citation type="journal article" date="2024" name="Antonie Van Leeuwenhoek">
        <title>Roseihalotalea indica gen. nov., sp. nov., a halophilic Bacteroidetes from mesopelagic Southwest Indian Ocean with higher carbohydrate metabolic potential.</title>
        <authorList>
            <person name="Chen B."/>
            <person name="Zhang M."/>
            <person name="Lin D."/>
            <person name="Ye J."/>
            <person name="Tang K."/>
        </authorList>
    </citation>
    <scope>NUCLEOTIDE SEQUENCE</scope>
    <source>
        <strain evidence="1">TK19036</strain>
    </source>
</reference>
<proteinExistence type="predicted"/>
<dbReference type="AlphaFoldDB" id="A0AA49JKA0"/>
<dbReference type="EMBL" id="CP120682">
    <property type="protein sequence ID" value="WKN40193.1"/>
    <property type="molecule type" value="Genomic_DNA"/>
</dbReference>
<accession>A0AA49JKA0</accession>